<reference evidence="2 3" key="1">
    <citation type="submission" date="2023-03" db="EMBL/GenBank/DDBJ databases">
        <title>High recombination rates correlate with genetic variation in Cardiocondyla obscurior ants.</title>
        <authorList>
            <person name="Errbii M."/>
        </authorList>
    </citation>
    <scope>NUCLEOTIDE SEQUENCE [LARGE SCALE GENOMIC DNA]</scope>
    <source>
        <strain evidence="2">Alpha-2009</strain>
        <tissue evidence="2">Whole body</tissue>
    </source>
</reference>
<dbReference type="EMBL" id="JADYXP020000008">
    <property type="protein sequence ID" value="KAL0118589.1"/>
    <property type="molecule type" value="Genomic_DNA"/>
</dbReference>
<proteinExistence type="predicted"/>
<sequence length="152" mass="17793">MLVQYMCMSSYSLLNIPGKFTRKWHIFTQNASTESHKTRGKVRQDERSARAKRTDSTATNVPQAVRSPETADRVAARRFIYMYPSARQHTVVLANAQPRSLRLLCSRHTLRSRCKVRPDLVEGTRSRFVYRIDLARSRLYKGPRREIFLYVE</sequence>
<keyword evidence="3" id="KW-1185">Reference proteome</keyword>
<dbReference type="Proteomes" id="UP001430953">
    <property type="component" value="Unassembled WGS sequence"/>
</dbReference>
<feature type="region of interest" description="Disordered" evidence="1">
    <location>
        <begin position="31"/>
        <end position="70"/>
    </location>
</feature>
<evidence type="ECO:0000313" key="2">
    <source>
        <dbReference type="EMBL" id="KAL0118589.1"/>
    </source>
</evidence>
<feature type="compositionally biased region" description="Basic and acidic residues" evidence="1">
    <location>
        <begin position="34"/>
        <end position="55"/>
    </location>
</feature>
<evidence type="ECO:0000313" key="3">
    <source>
        <dbReference type="Proteomes" id="UP001430953"/>
    </source>
</evidence>
<protein>
    <submittedName>
        <fullName evidence="2">Uncharacterized protein</fullName>
    </submittedName>
</protein>
<organism evidence="2 3">
    <name type="scientific">Cardiocondyla obscurior</name>
    <dbReference type="NCBI Taxonomy" id="286306"/>
    <lineage>
        <taxon>Eukaryota</taxon>
        <taxon>Metazoa</taxon>
        <taxon>Ecdysozoa</taxon>
        <taxon>Arthropoda</taxon>
        <taxon>Hexapoda</taxon>
        <taxon>Insecta</taxon>
        <taxon>Pterygota</taxon>
        <taxon>Neoptera</taxon>
        <taxon>Endopterygota</taxon>
        <taxon>Hymenoptera</taxon>
        <taxon>Apocrita</taxon>
        <taxon>Aculeata</taxon>
        <taxon>Formicoidea</taxon>
        <taxon>Formicidae</taxon>
        <taxon>Myrmicinae</taxon>
        <taxon>Cardiocondyla</taxon>
    </lineage>
</organism>
<accession>A0AAW2FV12</accession>
<name>A0AAW2FV12_9HYME</name>
<dbReference type="AlphaFoldDB" id="A0AAW2FV12"/>
<comment type="caution">
    <text evidence="2">The sequence shown here is derived from an EMBL/GenBank/DDBJ whole genome shotgun (WGS) entry which is preliminary data.</text>
</comment>
<evidence type="ECO:0000256" key="1">
    <source>
        <dbReference type="SAM" id="MobiDB-lite"/>
    </source>
</evidence>
<gene>
    <name evidence="2" type="ORF">PUN28_009334</name>
</gene>